<dbReference type="SUPFAM" id="SSF82784">
    <property type="entry name" value="OsmC-like"/>
    <property type="match status" value="1"/>
</dbReference>
<name>Q9HLN2_THEAC</name>
<dbReference type="SMR" id="Q9HLN2"/>
<protein>
    <submittedName>
        <fullName evidence="1">Uncharacterized protein</fullName>
    </submittedName>
</protein>
<dbReference type="EMBL" id="AL445063">
    <property type="protein sequence ID" value="CAC11341.1"/>
    <property type="molecule type" value="Genomic_DNA"/>
</dbReference>
<dbReference type="InterPro" id="IPR036102">
    <property type="entry name" value="OsmC/Ohrsf"/>
</dbReference>
<feature type="binding site" evidence="3">
    <location>
        <position position="119"/>
    </location>
    <ligand>
        <name>CoA</name>
        <dbReference type="ChEBI" id="CHEBI:57287"/>
    </ligand>
</feature>
<dbReference type="Pfam" id="PF02566">
    <property type="entry name" value="OsmC"/>
    <property type="match status" value="1"/>
</dbReference>
<evidence type="ECO:0007829" key="3">
    <source>
        <dbReference type="PDB" id="2ONF"/>
    </source>
</evidence>
<dbReference type="Gene3D" id="3.30.300.20">
    <property type="match status" value="1"/>
</dbReference>
<dbReference type="InterPro" id="IPR015946">
    <property type="entry name" value="KH_dom-like_a/b"/>
</dbReference>
<accession>Q9HLN2</accession>
<gene>
    <name evidence="1" type="ordered locus">Ta0195</name>
</gene>
<keyword evidence="2" id="KW-1185">Reference proteome</keyword>
<reference evidence="1 2" key="1">
    <citation type="journal article" date="2000" name="Nature">
        <title>The genome sequence of the thermoacidophilic scavenger Thermoplasma acidophilum.</title>
        <authorList>
            <person name="Ruepp A."/>
            <person name="Graml W."/>
            <person name="Santos-Martinez M.L."/>
            <person name="Koretke K.K."/>
            <person name="Volker C."/>
            <person name="Mewes H.W."/>
            <person name="Frishman D."/>
            <person name="Stocker S."/>
            <person name="Lupas A.N."/>
            <person name="Baumeister W."/>
        </authorList>
    </citation>
    <scope>NUCLEOTIDE SEQUENCE [LARGE SCALE GENOMIC DNA]</scope>
    <source>
        <strain evidence="2">ATCC 25905 / DSM 1728 / JCM 9062 / NBRC 15155 / AMRC-C165</strain>
    </source>
</reference>
<dbReference type="HOGENOM" id="CLU_1763960_0_0_2"/>
<dbReference type="EvolutionaryTrace" id="Q9HLN2"/>
<dbReference type="InterPro" id="IPR003718">
    <property type="entry name" value="OsmC/Ohr_fam"/>
</dbReference>
<dbReference type="Proteomes" id="UP000001024">
    <property type="component" value="Chromosome"/>
</dbReference>
<dbReference type="PANTHER" id="PTHR42830:SF2">
    <property type="entry name" value="OSMC_OHR FAMILY PROTEIN"/>
    <property type="match status" value="1"/>
</dbReference>
<dbReference type="PDB" id="2ONF">
    <property type="method" value="X-ray"/>
    <property type="resolution" value="1.70 A"/>
    <property type="chains" value="A/B=1-139"/>
</dbReference>
<feature type="binding site" evidence="3">
    <location>
        <position position="87"/>
    </location>
    <ligand>
        <name>CoA</name>
        <dbReference type="ChEBI" id="CHEBI:57287"/>
    </ligand>
</feature>
<organism evidence="1 2">
    <name type="scientific">Thermoplasma acidophilum (strain ATCC 25905 / DSM 1728 / JCM 9062 / NBRC 15155 / AMRC-C165)</name>
    <dbReference type="NCBI Taxonomy" id="273075"/>
    <lineage>
        <taxon>Archaea</taxon>
        <taxon>Methanobacteriati</taxon>
        <taxon>Thermoplasmatota</taxon>
        <taxon>Thermoplasmata</taxon>
        <taxon>Thermoplasmatales</taxon>
        <taxon>Thermoplasmataceae</taxon>
        <taxon>Thermoplasma</taxon>
    </lineage>
</organism>
<dbReference type="OrthoDB" id="358908at2157"/>
<dbReference type="eggNOG" id="arCOG03688">
    <property type="taxonomic scope" value="Archaea"/>
</dbReference>
<reference evidence="3" key="2">
    <citation type="submission" date="2007-01" db="PDB data bank">
        <title>Crystal structure of hypothetical protein (NP_393673.1) from Thermoplasma acidophilum at 1.70 A resolution.</title>
        <authorList>
            <consortium name="Joint Center for Structural Genomics (JCSG)"/>
        </authorList>
    </citation>
    <scope>X-RAY CRYSTALLOGRAPHY (1.70 ANGSTROMS) IN COMPLEX WITH COA</scope>
</reference>
<feature type="binding site" evidence="3">
    <location>
        <position position="64"/>
    </location>
    <ligand>
        <name>CoA</name>
        <dbReference type="ChEBI" id="CHEBI:57287"/>
    </ligand>
</feature>
<evidence type="ECO:0000313" key="2">
    <source>
        <dbReference type="Proteomes" id="UP000001024"/>
    </source>
</evidence>
<dbReference type="PANTHER" id="PTHR42830">
    <property type="entry name" value="OSMOTICALLY INDUCIBLE FAMILY PROTEIN"/>
    <property type="match status" value="1"/>
</dbReference>
<feature type="binding site" evidence="3">
    <location>
        <position position="111"/>
    </location>
    <ligand>
        <name>CoA</name>
        <dbReference type="ChEBI" id="CHEBI:57287"/>
    </ligand>
</feature>
<dbReference type="InterPro" id="IPR052707">
    <property type="entry name" value="OsmC_Ohr_Peroxiredoxin"/>
</dbReference>
<feature type="binding site" evidence="3">
    <location>
        <position position="86"/>
    </location>
    <ligand>
        <name>CoA</name>
        <dbReference type="ChEBI" id="CHEBI:57287"/>
    </ligand>
</feature>
<dbReference type="PDBsum" id="2ONF"/>
<dbReference type="EnsemblBacteria" id="CAC11341">
    <property type="protein sequence ID" value="CAC11341"/>
    <property type="gene ID" value="CAC11341"/>
</dbReference>
<keyword evidence="3" id="KW-0002">3D-structure</keyword>
<dbReference type="AlphaFoldDB" id="Q9HLN2"/>
<dbReference type="KEGG" id="tac:Ta0195"/>
<dbReference type="STRING" id="273075.gene:9571411"/>
<sequence length="139" mass="16013">MHVYESDVSWIDDRRTEVSVGDHRIEVDSPPEFGGPEGQLYPETLFPSVLASCLLTTFLEFKDRMGINLKSWNSHVTAELGPSPEKGFKFHRIKIHVKIGVNDEDKEKIPRAMQLAEKYCFISRAIRNNVEEIVDYEFV</sequence>
<evidence type="ECO:0000313" key="1">
    <source>
        <dbReference type="EMBL" id="CAC11341.1"/>
    </source>
</evidence>
<proteinExistence type="evidence at protein level"/>
<dbReference type="PaxDb" id="273075-Ta0195"/>
<feature type="binding site" evidence="3">
    <location>
        <position position="118"/>
    </location>
    <ligand>
        <name>CoA</name>
        <dbReference type="ChEBI" id="CHEBI:57287"/>
    </ligand>
</feature>
<dbReference type="InParanoid" id="Q9HLN2"/>